<dbReference type="AlphaFoldDB" id="A0A091BGX6"/>
<dbReference type="STRING" id="1121013.GCA_000426365_02236"/>
<protein>
    <submittedName>
        <fullName evidence="1">Uncharacterized protein</fullName>
    </submittedName>
</protein>
<proteinExistence type="predicted"/>
<gene>
    <name evidence="1" type="ORF">P873_08345</name>
</gene>
<dbReference type="EMBL" id="AWXU01000026">
    <property type="protein sequence ID" value="KFN50039.1"/>
    <property type="molecule type" value="Genomic_DNA"/>
</dbReference>
<accession>A0A091BGX6</accession>
<dbReference type="RefSeq" id="WP_026817208.1">
    <property type="nucleotide sequence ID" value="NZ_AUFF01000007.1"/>
</dbReference>
<dbReference type="eggNOG" id="ENOG5030JRE">
    <property type="taxonomic scope" value="Bacteria"/>
</dbReference>
<dbReference type="OrthoDB" id="5771270at2"/>
<evidence type="ECO:0000313" key="2">
    <source>
        <dbReference type="Proteomes" id="UP000029391"/>
    </source>
</evidence>
<reference evidence="1 2" key="1">
    <citation type="submission" date="2013-09" db="EMBL/GenBank/DDBJ databases">
        <title>Genome sequencing of Arenimonas composti.</title>
        <authorList>
            <person name="Chen F."/>
            <person name="Wang G."/>
        </authorList>
    </citation>
    <scope>NUCLEOTIDE SEQUENCE [LARGE SCALE GENOMIC DNA]</scope>
    <source>
        <strain evidence="1 2">TR7-09</strain>
    </source>
</reference>
<comment type="caution">
    <text evidence="1">The sequence shown here is derived from an EMBL/GenBank/DDBJ whole genome shotgun (WGS) entry which is preliminary data.</text>
</comment>
<name>A0A091BGX6_9GAMM</name>
<keyword evidence="2" id="KW-1185">Reference proteome</keyword>
<sequence>MAGKSIPLSVRVSDDDAAFLAALRIPGASTPSEKIRALIARARADAGDAGGYESLLAGLRDRLEPTAAELRQREAAGRMRSDLVADSLHWLPDLAAFLMAGPAPAPRKGGDEALKAFEAGLADRVFRYIEAVLRLGVTRRAPCYDPDIVAEGMQGTLELAGLILDRSNPPQRTTP</sequence>
<dbReference type="Proteomes" id="UP000029391">
    <property type="component" value="Unassembled WGS sequence"/>
</dbReference>
<evidence type="ECO:0000313" key="1">
    <source>
        <dbReference type="EMBL" id="KFN50039.1"/>
    </source>
</evidence>
<organism evidence="1 2">
    <name type="scientific">Arenimonas composti TR7-09 = DSM 18010</name>
    <dbReference type="NCBI Taxonomy" id="1121013"/>
    <lineage>
        <taxon>Bacteria</taxon>
        <taxon>Pseudomonadati</taxon>
        <taxon>Pseudomonadota</taxon>
        <taxon>Gammaproteobacteria</taxon>
        <taxon>Lysobacterales</taxon>
        <taxon>Lysobacteraceae</taxon>
        <taxon>Arenimonas</taxon>
    </lineage>
</organism>